<dbReference type="Pfam" id="PF13538">
    <property type="entry name" value="UvrD_C_2"/>
    <property type="match status" value="1"/>
</dbReference>
<dbReference type="EMBL" id="JAVTLL010000001">
    <property type="protein sequence ID" value="MDT7839166.1"/>
    <property type="molecule type" value="Genomic_DNA"/>
</dbReference>
<keyword evidence="4 5" id="KW-0067">ATP-binding</keyword>
<dbReference type="Gene3D" id="3.40.50.300">
    <property type="entry name" value="P-loop containing nucleotide triphosphate hydrolases"/>
    <property type="match status" value="2"/>
</dbReference>
<keyword evidence="3 5" id="KW-0347">Helicase</keyword>
<reference evidence="8" key="1">
    <citation type="submission" date="2023-07" db="EMBL/GenBank/DDBJ databases">
        <title>Draft genome sequence of the endophytic actinobacterium Streptomyces justiciae WPN32, a potential antibiotic producer.</title>
        <authorList>
            <person name="Yasawong M."/>
            <person name="Pana W."/>
            <person name="Ganta P."/>
            <person name="Santapan N."/>
            <person name="Songngamsuk T."/>
            <person name="Phatcharaharikarn M."/>
            <person name="Kerdtoob S."/>
            <person name="Nantapong N."/>
        </authorList>
    </citation>
    <scope>NUCLEOTIDE SEQUENCE [LARGE SCALE GENOMIC DNA]</scope>
    <source>
        <strain evidence="8">WPN32</strain>
    </source>
</reference>
<proteinExistence type="predicted"/>
<gene>
    <name evidence="7" type="ORF">RQC66_00330</name>
</gene>
<evidence type="ECO:0000256" key="5">
    <source>
        <dbReference type="PROSITE-ProRule" id="PRU00560"/>
    </source>
</evidence>
<evidence type="ECO:0000256" key="1">
    <source>
        <dbReference type="ARBA" id="ARBA00022741"/>
    </source>
</evidence>
<evidence type="ECO:0000256" key="2">
    <source>
        <dbReference type="ARBA" id="ARBA00022801"/>
    </source>
</evidence>
<sequence length="689" mass="75056">MSTSVDDPAPLDDPLGRERGHLAESRAALRAMREDVESLDIKDVTANWVNAQILERQINERIKALADLSDTPLFFGRLDYLHAPGAEQAEGAEGERFYIGRRHVHDHDGDPMVIDWRAPVSQPFYRASKKDPMDVGLRRRFGYTRGDITAYEDEHLSDPAEPSGAATTSKLLQQEIERPRVGPMRDIVATIQPEQDEIVRSGLGGTVCVQGGPGTGKTAVGLHRVAYLLYAHRDRLARTGTLVIGPNRSFLHYIEQVLPALGELSVQQATVDDLVAKGVEVRATDDAAAAVIKGDARMAEVIRRAVYSHVTMPTEPVVVVRGSRRWRVPAYELEDIVRELLDRDIRYGAARDALPQRIAHAVLVQMERSGEAPDDRVQDAVARNTAVRAAVKQIWPPVDPAKLVLRLLTDADFLAAHADGVLDEDEQKTILWAKPARSVKSAKWSAADTVLIDEATDVVERTHSLGHVVLDEAQDLSPMQYRAVGRRCTTGSATVLGDLAQGTTPWATRSWDEALAHLGKSDGVIEELTAGFRVPTDVITYASRLLPHIAPGLTPVASVRENPGFFDLRPISESVEVVAACEELLRNEGSTGLIAADARVPALAEALDAAGIGYLAPGEETTEETRLTLVPASLAKGLEYDYVVLDEPQAVVDGEPDERTGLRRLYVALTRAVSGLIVTHAAPLPTQLA</sequence>
<dbReference type="PANTHER" id="PTHR11070:SF45">
    <property type="entry name" value="DNA 3'-5' HELICASE"/>
    <property type="match status" value="1"/>
</dbReference>
<protein>
    <submittedName>
        <fullName evidence="7">AAA family ATPase</fullName>
    </submittedName>
</protein>
<evidence type="ECO:0000256" key="3">
    <source>
        <dbReference type="ARBA" id="ARBA00022806"/>
    </source>
</evidence>
<comment type="caution">
    <text evidence="7">The sequence shown here is derived from an EMBL/GenBank/DDBJ whole genome shotgun (WGS) entry which is preliminary data.</text>
</comment>
<evidence type="ECO:0000259" key="6">
    <source>
        <dbReference type="PROSITE" id="PS51198"/>
    </source>
</evidence>
<keyword evidence="8" id="KW-1185">Reference proteome</keyword>
<evidence type="ECO:0000313" key="7">
    <source>
        <dbReference type="EMBL" id="MDT7839166.1"/>
    </source>
</evidence>
<dbReference type="Proteomes" id="UP001257948">
    <property type="component" value="Unassembled WGS sequence"/>
</dbReference>
<dbReference type="InterPro" id="IPR027417">
    <property type="entry name" value="P-loop_NTPase"/>
</dbReference>
<organism evidence="7 8">
    <name type="scientific">Streptomyces justiciae</name>
    <dbReference type="NCBI Taxonomy" id="2780140"/>
    <lineage>
        <taxon>Bacteria</taxon>
        <taxon>Bacillati</taxon>
        <taxon>Actinomycetota</taxon>
        <taxon>Actinomycetes</taxon>
        <taxon>Kitasatosporales</taxon>
        <taxon>Streptomycetaceae</taxon>
        <taxon>Streptomyces</taxon>
    </lineage>
</organism>
<feature type="binding site" evidence="5">
    <location>
        <begin position="211"/>
        <end position="218"/>
    </location>
    <ligand>
        <name>ATP</name>
        <dbReference type="ChEBI" id="CHEBI:30616"/>
    </ligand>
</feature>
<dbReference type="InterPro" id="IPR014016">
    <property type="entry name" value="UvrD-like_ATP-bd"/>
</dbReference>
<feature type="domain" description="UvrD-like helicase ATP-binding" evidence="6">
    <location>
        <begin position="190"/>
        <end position="544"/>
    </location>
</feature>
<evidence type="ECO:0000313" key="8">
    <source>
        <dbReference type="Proteomes" id="UP001257948"/>
    </source>
</evidence>
<dbReference type="InterPro" id="IPR027785">
    <property type="entry name" value="UvrD-like_helicase_C"/>
</dbReference>
<keyword evidence="1 5" id="KW-0547">Nucleotide-binding</keyword>
<dbReference type="RefSeq" id="WP_314196753.1">
    <property type="nucleotide sequence ID" value="NZ_JAVTLL010000001.1"/>
</dbReference>
<name>A0ABU3LIU3_9ACTN</name>
<evidence type="ECO:0000256" key="4">
    <source>
        <dbReference type="ARBA" id="ARBA00022840"/>
    </source>
</evidence>
<dbReference type="Pfam" id="PF00580">
    <property type="entry name" value="UvrD-helicase"/>
    <property type="match status" value="1"/>
</dbReference>
<dbReference type="PROSITE" id="PS51198">
    <property type="entry name" value="UVRD_HELICASE_ATP_BIND"/>
    <property type="match status" value="1"/>
</dbReference>
<dbReference type="InterPro" id="IPR000212">
    <property type="entry name" value="DNA_helicase_UvrD/REP"/>
</dbReference>
<keyword evidence="2 5" id="KW-0378">Hydrolase</keyword>
<accession>A0ABU3LIU3</accession>
<dbReference type="PANTHER" id="PTHR11070">
    <property type="entry name" value="UVRD / RECB / PCRA DNA HELICASE FAMILY MEMBER"/>
    <property type="match status" value="1"/>
</dbReference>
<dbReference type="SUPFAM" id="SSF52540">
    <property type="entry name" value="P-loop containing nucleoside triphosphate hydrolases"/>
    <property type="match status" value="1"/>
</dbReference>